<accession>A0ABW9A5E8</accession>
<dbReference type="RefSeq" id="WP_408154477.1">
    <property type="nucleotide sequence ID" value="NZ_JAQQFM010000001.1"/>
</dbReference>
<reference evidence="2 3" key="1">
    <citation type="journal article" date="2024" name="Chem. Sci.">
        <title>Discovery of megapolipeptins by genome mining of a Burkholderiales bacteria collection.</title>
        <authorList>
            <person name="Paulo B.S."/>
            <person name="Recchia M.J.J."/>
            <person name="Lee S."/>
            <person name="Fergusson C.H."/>
            <person name="Romanowski S.B."/>
            <person name="Hernandez A."/>
            <person name="Krull N."/>
            <person name="Liu D.Y."/>
            <person name="Cavanagh H."/>
            <person name="Bos A."/>
            <person name="Gray C.A."/>
            <person name="Murphy B.T."/>
            <person name="Linington R.G."/>
            <person name="Eustaquio A.S."/>
        </authorList>
    </citation>
    <scope>NUCLEOTIDE SEQUENCE [LARGE SCALE GENOMIC DNA]</scope>
    <source>
        <strain evidence="2 3">RL21-008-BIB-A</strain>
    </source>
</reference>
<evidence type="ECO:0000256" key="1">
    <source>
        <dbReference type="SAM" id="SignalP"/>
    </source>
</evidence>
<gene>
    <name evidence="2" type="ORF">PQR62_02625</name>
</gene>
<evidence type="ECO:0000313" key="3">
    <source>
        <dbReference type="Proteomes" id="UP001629246"/>
    </source>
</evidence>
<sequence>MKTKLLAAALAAGFAMSGIFCGTAHAAGSMNVDDAQVLDAKKCQLETWLKFNRDGTERWLMPSCNFSGNLEIAAGGSWQRDEQGLYAANAQLQGKTMFKPLETNSYGVGLIAGVNRQTTGDDRQRGWDTYFKIPLSFSFRDDAFLLHNNLGMKHDGVTGSNRLTWGVGTETRILDNLSFIGEVFGENKGKPAYQAGIRASLVPEKVQLDLTFGNNFGRETRGQYVVLGLRFISPAFLP</sequence>
<proteinExistence type="predicted"/>
<protein>
    <recommendedName>
        <fullName evidence="4">Transporter</fullName>
    </recommendedName>
</protein>
<feature type="signal peptide" evidence="1">
    <location>
        <begin position="1"/>
        <end position="26"/>
    </location>
</feature>
<evidence type="ECO:0008006" key="4">
    <source>
        <dbReference type="Google" id="ProtNLM"/>
    </source>
</evidence>
<organism evidence="2 3">
    <name type="scientific">Herbaspirillum lusitanum</name>
    <dbReference type="NCBI Taxonomy" id="213312"/>
    <lineage>
        <taxon>Bacteria</taxon>
        <taxon>Pseudomonadati</taxon>
        <taxon>Pseudomonadota</taxon>
        <taxon>Betaproteobacteria</taxon>
        <taxon>Burkholderiales</taxon>
        <taxon>Oxalobacteraceae</taxon>
        <taxon>Herbaspirillum</taxon>
    </lineage>
</organism>
<dbReference type="EMBL" id="JAQQFM010000001">
    <property type="protein sequence ID" value="MFL9923145.1"/>
    <property type="molecule type" value="Genomic_DNA"/>
</dbReference>
<keyword evidence="3" id="KW-1185">Reference proteome</keyword>
<name>A0ABW9A5E8_9BURK</name>
<keyword evidence="1" id="KW-0732">Signal</keyword>
<feature type="chain" id="PRO_5047071398" description="Transporter" evidence="1">
    <location>
        <begin position="27"/>
        <end position="238"/>
    </location>
</feature>
<comment type="caution">
    <text evidence="2">The sequence shown here is derived from an EMBL/GenBank/DDBJ whole genome shotgun (WGS) entry which is preliminary data.</text>
</comment>
<dbReference type="Proteomes" id="UP001629246">
    <property type="component" value="Unassembled WGS sequence"/>
</dbReference>
<evidence type="ECO:0000313" key="2">
    <source>
        <dbReference type="EMBL" id="MFL9923145.1"/>
    </source>
</evidence>